<dbReference type="EMBL" id="CAXAMN010022518">
    <property type="protein sequence ID" value="CAK9070542.1"/>
    <property type="molecule type" value="Genomic_DNA"/>
</dbReference>
<evidence type="ECO:0000313" key="2">
    <source>
        <dbReference type="EMBL" id="CAK9070542.1"/>
    </source>
</evidence>
<dbReference type="Proteomes" id="UP001642484">
    <property type="component" value="Unassembled WGS sequence"/>
</dbReference>
<evidence type="ECO:0000313" key="3">
    <source>
        <dbReference type="Proteomes" id="UP001642484"/>
    </source>
</evidence>
<accession>A0ABP0P3D1</accession>
<keyword evidence="1" id="KW-0732">Signal</keyword>
<keyword evidence="3" id="KW-1185">Reference proteome</keyword>
<feature type="chain" id="PRO_5045237318" evidence="1">
    <location>
        <begin position="16"/>
        <end position="458"/>
    </location>
</feature>
<reference evidence="2 3" key="1">
    <citation type="submission" date="2024-02" db="EMBL/GenBank/DDBJ databases">
        <authorList>
            <person name="Chen Y."/>
            <person name="Shah S."/>
            <person name="Dougan E. K."/>
            <person name="Thang M."/>
            <person name="Chan C."/>
        </authorList>
    </citation>
    <scope>NUCLEOTIDE SEQUENCE [LARGE SCALE GENOMIC DNA]</scope>
</reference>
<name>A0ABP0P3D1_9DINO</name>
<sequence length="458" mass="51686">MLHVLIASWVVPSLGLSIVDAPWEARRSNILRVTGQPCDECSSMEDFYKDNELVFLLFYQRDLVSHHAYKGAIIAGFHEACKDLRWSRVACGIVDMLEDKAYAEKYIDPKTAPAHIAVRAGEPVPSKEEWIKKLLAKPGDKATELGSGQAELDRMQQICSDFVKILPRILRNDAANRCLHLAADWCRDGAIRRTRWTPLDSSVTVRTRRSDSHVGGPWKDVITSVPGADLTVQSRLQEFRQNAMPNWVPIFTKTGEVYLLVWVLLRLSVPEAWTKPACEDMHMWSLVVSLVGLRLVCQPDAHSSKWQRRFMSTTFSIASMLSQVETRPRLASSDERPIGLKAQRPREAKTRFSAELENSKRDPMIMAWLQAVCCFQSYLLDRAYQRDLTFLLMPKFTGDGTSAALGTISSSDIPQTCRSPCHGKVGKVLFHEVSYVLLESHILLDSSSPNMPPKYDSH</sequence>
<feature type="signal peptide" evidence="1">
    <location>
        <begin position="1"/>
        <end position="15"/>
    </location>
</feature>
<comment type="caution">
    <text evidence="2">The sequence shown here is derived from an EMBL/GenBank/DDBJ whole genome shotgun (WGS) entry which is preliminary data.</text>
</comment>
<proteinExistence type="predicted"/>
<gene>
    <name evidence="2" type="ORF">CCMP2556_LOCUS34699</name>
</gene>
<protein>
    <submittedName>
        <fullName evidence="2">Uncharacterized protein</fullName>
    </submittedName>
</protein>
<evidence type="ECO:0000256" key="1">
    <source>
        <dbReference type="SAM" id="SignalP"/>
    </source>
</evidence>
<organism evidence="2 3">
    <name type="scientific">Durusdinium trenchii</name>
    <dbReference type="NCBI Taxonomy" id="1381693"/>
    <lineage>
        <taxon>Eukaryota</taxon>
        <taxon>Sar</taxon>
        <taxon>Alveolata</taxon>
        <taxon>Dinophyceae</taxon>
        <taxon>Suessiales</taxon>
        <taxon>Symbiodiniaceae</taxon>
        <taxon>Durusdinium</taxon>
    </lineage>
</organism>